<evidence type="ECO:0000313" key="2">
    <source>
        <dbReference type="Proteomes" id="UP001382935"/>
    </source>
</evidence>
<accession>A0ABZ2G0I9</accession>
<dbReference type="EMBL" id="CP145607">
    <property type="protein sequence ID" value="WWM69332.1"/>
    <property type="molecule type" value="Genomic_DNA"/>
</dbReference>
<reference evidence="1 2" key="1">
    <citation type="submission" date="2024-02" db="EMBL/GenBank/DDBJ databases">
        <title>Full genome sequence of Sphingomonas kaistensis.</title>
        <authorList>
            <person name="Poletto B.L."/>
            <person name="Silva G."/>
            <person name="Galante D."/>
            <person name="Campos K.R."/>
            <person name="Santos M.B.N."/>
            <person name="Sacchi C.T."/>
        </authorList>
    </citation>
    <scope>NUCLEOTIDE SEQUENCE [LARGE SCALE GENOMIC DNA]</scope>
    <source>
        <strain evidence="1 2">MA4R</strain>
    </source>
</reference>
<name>A0ABZ2G0I9_9SPHN</name>
<keyword evidence="2" id="KW-1185">Reference proteome</keyword>
<dbReference type="Proteomes" id="UP001382935">
    <property type="component" value="Chromosome"/>
</dbReference>
<evidence type="ECO:0000313" key="1">
    <source>
        <dbReference type="EMBL" id="WWM69332.1"/>
    </source>
</evidence>
<dbReference type="InterPro" id="IPR029465">
    <property type="entry name" value="ATPgrasp_TupA"/>
</dbReference>
<sequence>MTLFTRAANHAAIAPMFAQKFGRQPLPSTDPEATINDLIFARMIDPEWTALERRLVDKITAKEEAARLCPDLRVAATLATIDMAGVASPADLFDRLRGFIGTDAIAKPSQASGGTVFLRHVAGPADLAALHALATTDYAAVMREMQYAGLPRRVIVEALIPTADGLPPDDYKFHCINGEPLLCQIDHARFGSPWGRIFRMPDFEPMDGDDGLDWPDSLQRPALQQIAAMIAAARTLSKPFDYVRVDLYNGLDGIYFGELTFTPSASLGIAPSKHGSHRVSPTHRLFSRILMDALNTNAR</sequence>
<protein>
    <submittedName>
        <fullName evidence="1">ATP-grasp fold amidoligase family protein</fullName>
    </submittedName>
</protein>
<proteinExistence type="predicted"/>
<organism evidence="1 2">
    <name type="scientific">Sphingomonas kaistensis</name>
    <dbReference type="NCBI Taxonomy" id="298708"/>
    <lineage>
        <taxon>Bacteria</taxon>
        <taxon>Pseudomonadati</taxon>
        <taxon>Pseudomonadota</taxon>
        <taxon>Alphaproteobacteria</taxon>
        <taxon>Sphingomonadales</taxon>
        <taxon>Sphingomonadaceae</taxon>
        <taxon>Sphingomonas</taxon>
    </lineage>
</organism>
<dbReference type="RefSeq" id="WP_338501283.1">
    <property type="nucleotide sequence ID" value="NZ_CP145607.1"/>
</dbReference>
<dbReference type="Pfam" id="PF14305">
    <property type="entry name" value="ATPgrasp_TupA"/>
    <property type="match status" value="1"/>
</dbReference>
<gene>
    <name evidence="1" type="ORF">V6R86_01095</name>
</gene>